<gene>
    <name evidence="1" type="ORF">PHO31112_04648</name>
</gene>
<protein>
    <submittedName>
        <fullName evidence="1">Uncharacterized protein</fullName>
    </submittedName>
</protein>
<evidence type="ECO:0000313" key="1">
    <source>
        <dbReference type="EMBL" id="VVE50243.1"/>
    </source>
</evidence>
<organism evidence="1 2">
    <name type="scientific">Pandoraea horticolens</name>
    <dbReference type="NCBI Taxonomy" id="2508298"/>
    <lineage>
        <taxon>Bacteria</taxon>
        <taxon>Pseudomonadati</taxon>
        <taxon>Pseudomonadota</taxon>
        <taxon>Betaproteobacteria</taxon>
        <taxon>Burkholderiales</taxon>
        <taxon>Burkholderiaceae</taxon>
        <taxon>Pandoraea</taxon>
    </lineage>
</organism>
<dbReference type="EMBL" id="CABPSM010000018">
    <property type="protein sequence ID" value="VVE50243.1"/>
    <property type="molecule type" value="Genomic_DNA"/>
</dbReference>
<dbReference type="Proteomes" id="UP000343317">
    <property type="component" value="Unassembled WGS sequence"/>
</dbReference>
<keyword evidence="2" id="KW-1185">Reference proteome</keyword>
<reference evidence="1 2" key="1">
    <citation type="submission" date="2019-08" db="EMBL/GenBank/DDBJ databases">
        <authorList>
            <person name="Peeters C."/>
        </authorList>
    </citation>
    <scope>NUCLEOTIDE SEQUENCE [LARGE SCALE GENOMIC DNA]</scope>
    <source>
        <strain evidence="1 2">LMG 31112</strain>
    </source>
</reference>
<name>A0A5E4YQN8_9BURK</name>
<sequence length="89" mass="10468">MGQYQYNFSINTDYATPEKDTAIELHMALPIPYSDLPKVQNWFDQNDWMSIRKYLTSKYPEHRQCLENWMSGSEARSRGKTKQKFAIAG</sequence>
<dbReference type="RefSeq" id="WP_150623443.1">
    <property type="nucleotide sequence ID" value="NZ_CABPSM010000018.1"/>
</dbReference>
<accession>A0A5E4YQN8</accession>
<evidence type="ECO:0000313" key="2">
    <source>
        <dbReference type="Proteomes" id="UP000343317"/>
    </source>
</evidence>
<dbReference type="AlphaFoldDB" id="A0A5E4YQN8"/>
<proteinExistence type="predicted"/>